<evidence type="ECO:0000313" key="4">
    <source>
        <dbReference type="Proteomes" id="UP000233597"/>
    </source>
</evidence>
<dbReference type="Proteomes" id="UP000233597">
    <property type="component" value="Unassembled WGS sequence"/>
</dbReference>
<dbReference type="InterPro" id="IPR027417">
    <property type="entry name" value="P-loop_NTPase"/>
</dbReference>
<dbReference type="SUPFAM" id="SSF52540">
    <property type="entry name" value="P-loop containing nucleoside triphosphate hydrolases"/>
    <property type="match status" value="1"/>
</dbReference>
<reference evidence="3 4" key="1">
    <citation type="submission" date="2017-09" db="EMBL/GenBank/DDBJ databases">
        <title>Biodiversity and function of Thalassospira species in the particle-attached aromatic-hydrocarbon-degrading consortia from the surface seawater of the South China Sea.</title>
        <authorList>
            <person name="Dong C."/>
            <person name="Liu R."/>
            <person name="Shao Z."/>
        </authorList>
    </citation>
    <scope>NUCLEOTIDE SEQUENCE [LARGE SCALE GENOMIC DNA]</scope>
    <source>
        <strain evidence="3 4">CSC1P2</strain>
    </source>
</reference>
<dbReference type="Gene3D" id="3.40.50.300">
    <property type="entry name" value="P-loop containing nucleotide triphosphate hydrolases"/>
    <property type="match status" value="1"/>
</dbReference>
<feature type="region of interest" description="Disordered" evidence="1">
    <location>
        <begin position="29"/>
        <end position="62"/>
    </location>
</feature>
<feature type="compositionally biased region" description="Basic and acidic residues" evidence="1">
    <location>
        <begin position="30"/>
        <end position="49"/>
    </location>
</feature>
<dbReference type="AlphaFoldDB" id="A0A2N3KB06"/>
<dbReference type="InterPro" id="IPR011646">
    <property type="entry name" value="KAP_P-loop"/>
</dbReference>
<dbReference type="PANTHER" id="PTHR22674">
    <property type="entry name" value="NTPASE, KAP FAMILY P-LOOP DOMAIN-CONTAINING 1"/>
    <property type="match status" value="1"/>
</dbReference>
<proteinExistence type="predicted"/>
<name>A0A2N3KB06_9PROT</name>
<sequence length="768" mass="87195">MFSFRFGERTVMFGKIVAWLKFWHEPTTSESKKQTNHAKEQAEASRSNEHASTAVKADSPISEPEEDVYGIDRFAQAIAKSIRHADASSGLVFAVNGPWGSGKSSACNLILHHLAKDEKEGQIKSVSFNPWWFSGAEALTSSFFQELNASIGKSLTEEARVAMETLGARFSSVGPLLGGVLNLFAIPGVGTAVEKAAGYTEKLTKVDRSVETQHLKLAKALSAQDIRFLVVIDDIDRLSTDEALQIFRLIKSVARLPNVIYLLAYDKQMAEKMISERFPSEGPSYLEKIVQAAFDLPVADKFDLRRSMLKFFDQHMAPAEQDGVQRFMNMYFDITDPLLRTPRDVVRLENVLKVDWSAVKDDVNAADFVSIEALRTFLPDLYLAIRQHKGMLCGNADDRLFGRRNRDDDLTRYNAVFLSGLKVDEQEVAKNALQRMFPRTRSIWSNVIETDSDTWRKEKRICSDAYFENYFSYSFGEDHFPNAEFKQFLENAGDHAFVTRKLIDCCQQKRRKGGTRAAVLLEELTVRQADIPDDDIPGLLRGIFEAADIINVEEDQSGAFSIGDNRLRIHWLLNKLVFDRFPIEKRSELIGVASPYSPLNWLEEISSRCWNEYQPREDKEPCENPRVDKETASKLRELFRDRIRAAAKEGVLSTHKDIVSILYRWRDATSAEEVRHWTDEQLEQDEFVVLLASQLVTTGWSHSIGIDGLGDRVPSKSEYRELDASNEIINAERLLERVKEISSAKSMDERSLAVLNKFLSTPDRTVRA</sequence>
<gene>
    <name evidence="3" type="ORF">COO20_25640</name>
</gene>
<organism evidence="3 4">
    <name type="scientific">Thalassospira marina</name>
    <dbReference type="NCBI Taxonomy" id="2048283"/>
    <lineage>
        <taxon>Bacteria</taxon>
        <taxon>Pseudomonadati</taxon>
        <taxon>Pseudomonadota</taxon>
        <taxon>Alphaproteobacteria</taxon>
        <taxon>Rhodospirillales</taxon>
        <taxon>Thalassospiraceae</taxon>
        <taxon>Thalassospira</taxon>
    </lineage>
</organism>
<evidence type="ECO:0000256" key="1">
    <source>
        <dbReference type="SAM" id="MobiDB-lite"/>
    </source>
</evidence>
<protein>
    <submittedName>
        <fullName evidence="3">NTPase</fullName>
    </submittedName>
</protein>
<evidence type="ECO:0000259" key="2">
    <source>
        <dbReference type="Pfam" id="PF07693"/>
    </source>
</evidence>
<dbReference type="OrthoDB" id="88903at2"/>
<evidence type="ECO:0000313" key="3">
    <source>
        <dbReference type="EMBL" id="PKR47730.1"/>
    </source>
</evidence>
<dbReference type="InterPro" id="IPR052754">
    <property type="entry name" value="NTPase_KAP_P-loop"/>
</dbReference>
<dbReference type="PANTHER" id="PTHR22674:SF6">
    <property type="entry name" value="NTPASE KAP FAMILY P-LOOP DOMAIN-CONTAINING PROTEIN 1"/>
    <property type="match status" value="1"/>
</dbReference>
<dbReference type="EMBL" id="NWTK01000029">
    <property type="protein sequence ID" value="PKR47730.1"/>
    <property type="molecule type" value="Genomic_DNA"/>
</dbReference>
<accession>A0A2N3KB06</accession>
<feature type="domain" description="KAP NTPase" evidence="2">
    <location>
        <begin position="72"/>
        <end position="354"/>
    </location>
</feature>
<comment type="caution">
    <text evidence="3">The sequence shown here is derived from an EMBL/GenBank/DDBJ whole genome shotgun (WGS) entry which is preliminary data.</text>
</comment>
<dbReference type="Pfam" id="PF07693">
    <property type="entry name" value="KAP_NTPase"/>
    <property type="match status" value="1"/>
</dbReference>
<dbReference type="RefSeq" id="WP_133125900.1">
    <property type="nucleotide sequence ID" value="NZ_NWTK01000029.1"/>
</dbReference>